<comment type="caution">
    <text evidence="1">The sequence shown here is derived from an EMBL/GenBank/DDBJ whole genome shotgun (WGS) entry which is preliminary data.</text>
</comment>
<dbReference type="STRING" id="37916.MCHLDSM_01100"/>
<dbReference type="PATRIC" id="fig|37916.4.peg.979"/>
<sequence length="292" mass="32021">MNRRGGRELAAAFSTRCIRQLAGKHHPVPWARLASVLDHALPGDTLAGAFDTAYAVLRREYRCEYVYATALISQAAGTGEVVNAMTGLPVFMSVADLVIASERPVVYEIKSDMDGLGRLDLQLHSYATCFEHVIVLTSPAKLARVLAATPSHVGVSSLTDNDTVVAVRPPSGGLDRIDRSALFRVLRRDELLNIMGRRVGYEQDVPNTRIYRRLNGLFMQLDVETAYHEFVTELARRDQRKRQAARDAGLPASLRAAAAGLSLTPTAWRRLGALLYRPAEEFLPPGRSLAAG</sequence>
<dbReference type="NCBIfam" id="NF033832">
    <property type="entry name" value="sce7726_fam"/>
    <property type="match status" value="1"/>
</dbReference>
<protein>
    <recommendedName>
        <fullName evidence="3">Sce7726 family protein</fullName>
    </recommendedName>
</protein>
<gene>
    <name evidence="1" type="ORF">MCHLDSM_01100</name>
</gene>
<keyword evidence="2" id="KW-1185">Reference proteome</keyword>
<name>A0A0J6WL97_9MYCO</name>
<accession>A0A0J6WL97</accession>
<reference evidence="1 2" key="1">
    <citation type="journal article" date="2015" name="Genome Biol. Evol.">
        <title>Characterization of Three Mycobacterium spp. with Potential Use in Bioremediation by Genome Sequencing and Comparative Genomics.</title>
        <authorList>
            <person name="Das S."/>
            <person name="Pettersson B.M."/>
            <person name="Behra P.R."/>
            <person name="Ramesh M."/>
            <person name="Dasgupta S."/>
            <person name="Bhattacharya A."/>
            <person name="Kirsebom L.A."/>
        </authorList>
    </citation>
    <scope>NUCLEOTIDE SEQUENCE [LARGE SCALE GENOMIC DNA]</scope>
    <source>
        <strain evidence="1 2">DSM 43826</strain>
    </source>
</reference>
<organism evidence="1 2">
    <name type="scientific">Mycolicibacterium chlorophenolicum</name>
    <dbReference type="NCBI Taxonomy" id="37916"/>
    <lineage>
        <taxon>Bacteria</taxon>
        <taxon>Bacillati</taxon>
        <taxon>Actinomycetota</taxon>
        <taxon>Actinomycetes</taxon>
        <taxon>Mycobacteriales</taxon>
        <taxon>Mycobacteriaceae</taxon>
        <taxon>Mycolicibacterium</taxon>
    </lineage>
</organism>
<proteinExistence type="predicted"/>
<dbReference type="EMBL" id="JYNL01000009">
    <property type="protein sequence ID" value="KMO82477.1"/>
    <property type="molecule type" value="Genomic_DNA"/>
</dbReference>
<dbReference type="InterPro" id="IPR047729">
    <property type="entry name" value="Sce7726-like"/>
</dbReference>
<dbReference type="Proteomes" id="UP000036513">
    <property type="component" value="Unassembled WGS sequence"/>
</dbReference>
<evidence type="ECO:0008006" key="3">
    <source>
        <dbReference type="Google" id="ProtNLM"/>
    </source>
</evidence>
<dbReference type="AlphaFoldDB" id="A0A0J6WL97"/>
<evidence type="ECO:0000313" key="2">
    <source>
        <dbReference type="Proteomes" id="UP000036513"/>
    </source>
</evidence>
<evidence type="ECO:0000313" key="1">
    <source>
        <dbReference type="EMBL" id="KMO82477.1"/>
    </source>
</evidence>